<dbReference type="AlphaFoldDB" id="A0A7M7JYK0"/>
<keyword evidence="3 6" id="KW-0812">Transmembrane</keyword>
<dbReference type="OMA" id="PIWISVT"/>
<dbReference type="Pfam" id="PF04893">
    <property type="entry name" value="Yip1"/>
    <property type="match status" value="1"/>
</dbReference>
<comment type="similarity">
    <text evidence="2 6">Belongs to the YIP1 family.</text>
</comment>
<dbReference type="KEGG" id="vde:111248969"/>
<evidence type="ECO:0000256" key="2">
    <source>
        <dbReference type="ARBA" id="ARBA00010596"/>
    </source>
</evidence>
<feature type="transmembrane region" description="Helical" evidence="6">
    <location>
        <begin position="186"/>
        <end position="207"/>
    </location>
</feature>
<keyword evidence="5 6" id="KW-0472">Membrane</keyword>
<reference evidence="9" key="1">
    <citation type="submission" date="2021-01" db="UniProtKB">
        <authorList>
            <consortium name="EnsemblMetazoa"/>
        </authorList>
    </citation>
    <scope>IDENTIFICATION</scope>
</reference>
<evidence type="ECO:0000313" key="9">
    <source>
        <dbReference type="EnsemblMetazoa" id="XP_022657889"/>
    </source>
</evidence>
<dbReference type="OrthoDB" id="10256463at2759"/>
<comment type="subcellular location">
    <subcellularLocation>
        <location evidence="6">Golgi apparatus membrane</location>
        <topology evidence="6">Multi-pass membrane protein</topology>
    </subcellularLocation>
    <subcellularLocation>
        <location evidence="1">Membrane</location>
        <topology evidence="1">Multi-pass membrane protein</topology>
    </subcellularLocation>
</comment>
<keyword evidence="10" id="KW-1185">Reference proteome</keyword>
<dbReference type="PANTHER" id="PTHR12822">
    <property type="entry name" value="PROTEIN YIPF"/>
    <property type="match status" value="1"/>
</dbReference>
<feature type="transmembrane region" description="Helical" evidence="6">
    <location>
        <begin position="219"/>
        <end position="241"/>
    </location>
</feature>
<accession>A0A7M7JYK0</accession>
<dbReference type="GO" id="GO:0016192">
    <property type="term" value="P:vesicle-mediated transport"/>
    <property type="evidence" value="ECO:0007669"/>
    <property type="project" value="InterPro"/>
</dbReference>
<protein>
    <recommendedName>
        <fullName evidence="6">Protein YIPF</fullName>
    </recommendedName>
</protein>
<feature type="region of interest" description="Disordered" evidence="7">
    <location>
        <begin position="42"/>
        <end position="96"/>
    </location>
</feature>
<evidence type="ECO:0000256" key="7">
    <source>
        <dbReference type="SAM" id="MobiDB-lite"/>
    </source>
</evidence>
<evidence type="ECO:0000256" key="5">
    <source>
        <dbReference type="ARBA" id="ARBA00023136"/>
    </source>
</evidence>
<dbReference type="GO" id="GO:0031267">
    <property type="term" value="F:small GTPase binding"/>
    <property type="evidence" value="ECO:0007669"/>
    <property type="project" value="InterPro"/>
</dbReference>
<keyword evidence="4 6" id="KW-1133">Transmembrane helix</keyword>
<dbReference type="RefSeq" id="XP_022657889.1">
    <property type="nucleotide sequence ID" value="XM_022802154.1"/>
</dbReference>
<dbReference type="Proteomes" id="UP000594260">
    <property type="component" value="Unplaced"/>
</dbReference>
<feature type="compositionally biased region" description="Low complexity" evidence="7">
    <location>
        <begin position="42"/>
        <end position="83"/>
    </location>
</feature>
<feature type="domain" description="Yip1" evidence="8">
    <location>
        <begin position="141"/>
        <end position="295"/>
    </location>
</feature>
<evidence type="ECO:0000256" key="3">
    <source>
        <dbReference type="ARBA" id="ARBA00022692"/>
    </source>
</evidence>
<evidence type="ECO:0000256" key="4">
    <source>
        <dbReference type="ARBA" id="ARBA00022989"/>
    </source>
</evidence>
<dbReference type="GO" id="GO:0000139">
    <property type="term" value="C:Golgi membrane"/>
    <property type="evidence" value="ECO:0007669"/>
    <property type="project" value="UniProtKB-SubCell"/>
</dbReference>
<feature type="transmembrane region" description="Helical" evidence="6">
    <location>
        <begin position="145"/>
        <end position="166"/>
    </location>
</feature>
<dbReference type="InParanoid" id="A0A7M7JYK0"/>
<organism evidence="9 10">
    <name type="scientific">Varroa destructor</name>
    <name type="common">Honeybee mite</name>
    <dbReference type="NCBI Taxonomy" id="109461"/>
    <lineage>
        <taxon>Eukaryota</taxon>
        <taxon>Metazoa</taxon>
        <taxon>Ecdysozoa</taxon>
        <taxon>Arthropoda</taxon>
        <taxon>Chelicerata</taxon>
        <taxon>Arachnida</taxon>
        <taxon>Acari</taxon>
        <taxon>Parasitiformes</taxon>
        <taxon>Mesostigmata</taxon>
        <taxon>Gamasina</taxon>
        <taxon>Dermanyssoidea</taxon>
        <taxon>Varroidae</taxon>
        <taxon>Varroa</taxon>
    </lineage>
</organism>
<evidence type="ECO:0000256" key="1">
    <source>
        <dbReference type="ARBA" id="ARBA00004141"/>
    </source>
</evidence>
<dbReference type="InterPro" id="IPR039765">
    <property type="entry name" value="Yip5/YIPF1/YIPF2"/>
</dbReference>
<evidence type="ECO:0000256" key="6">
    <source>
        <dbReference type="RuleBase" id="RU361264"/>
    </source>
</evidence>
<name>A0A7M7JYK0_VARDE</name>
<dbReference type="FunCoup" id="A0A7M7JYK0">
    <property type="interactions" value="1000"/>
</dbReference>
<sequence length="325" mass="35491">MSSNNPPTAQIIDFDNYDPFSANDMLPGGMYGANNVNPFNITGNNNNNNNNNSSTNRTWLNNNTRYADPPLTTTTGQTTFSPTGLDRLPGPDDGAQPEKSASIFSINYYRMFFNVQGDQVLQRAAASLYSQKGHLEQNIGVSPDLYGPIWIAVTLIVSSAISHGIAQFIQNAPLCVAVDTDMRRTSFVASAVFLYTFLLPSALWAFLKYQGVEQRQPLPSYMCLYGYSMAIFIPVSIIWVIRMPVVSWPVMLGATIITGYSLVLSLWPSLQGLSSVQVRFAVAIVVLALHLSLAISLGAYAFEPTVIAVTQPPNPSTLNNSMSIK</sequence>
<dbReference type="PANTHER" id="PTHR12822:SF2">
    <property type="entry name" value="PROTEIN YIPF"/>
    <property type="match status" value="1"/>
</dbReference>
<feature type="transmembrane region" description="Helical" evidence="6">
    <location>
        <begin position="280"/>
        <end position="302"/>
    </location>
</feature>
<dbReference type="InterPro" id="IPR006977">
    <property type="entry name" value="Yip1_dom"/>
</dbReference>
<proteinExistence type="inferred from homology"/>
<evidence type="ECO:0000259" key="8">
    <source>
        <dbReference type="Pfam" id="PF04893"/>
    </source>
</evidence>
<evidence type="ECO:0000313" key="10">
    <source>
        <dbReference type="Proteomes" id="UP000594260"/>
    </source>
</evidence>
<feature type="transmembrane region" description="Helical" evidence="6">
    <location>
        <begin position="247"/>
        <end position="268"/>
    </location>
</feature>
<dbReference type="GeneID" id="111248969"/>
<dbReference type="EnsemblMetazoa" id="XM_022802154">
    <property type="protein sequence ID" value="XP_022657889"/>
    <property type="gene ID" value="LOC111248969"/>
</dbReference>